<dbReference type="SUPFAM" id="SSF52540">
    <property type="entry name" value="P-loop containing nucleoside triphosphate hydrolases"/>
    <property type="match status" value="1"/>
</dbReference>
<dbReference type="Gene3D" id="3.30.230.10">
    <property type="match status" value="1"/>
</dbReference>
<name>A0A1F7GZ44_9BACT</name>
<feature type="binding site" evidence="11">
    <location>
        <begin position="87"/>
        <end position="94"/>
    </location>
    <ligand>
        <name>ATP</name>
        <dbReference type="ChEBI" id="CHEBI:30616"/>
    </ligand>
</feature>
<protein>
    <recommendedName>
        <fullName evidence="11 12">DNA repair protein RadA</fullName>
    </recommendedName>
</protein>
<dbReference type="PRINTS" id="PR01874">
    <property type="entry name" value="DNAREPAIRADA"/>
</dbReference>
<evidence type="ECO:0000256" key="11">
    <source>
        <dbReference type="HAMAP-Rule" id="MF_01498"/>
    </source>
</evidence>
<dbReference type="InterPro" id="IPR020588">
    <property type="entry name" value="RecA_ATP-bd"/>
</dbReference>
<evidence type="ECO:0000256" key="6">
    <source>
        <dbReference type="ARBA" id="ARBA00022833"/>
    </source>
</evidence>
<dbReference type="GO" id="GO:0005524">
    <property type="term" value="F:ATP binding"/>
    <property type="evidence" value="ECO:0007669"/>
    <property type="project" value="UniProtKB-UniRule"/>
</dbReference>
<feature type="domain" description="RecA family profile 1" evidence="14">
    <location>
        <begin position="58"/>
        <end position="204"/>
    </location>
</feature>
<evidence type="ECO:0000256" key="12">
    <source>
        <dbReference type="NCBIfam" id="TIGR00416"/>
    </source>
</evidence>
<keyword evidence="7 11" id="KW-0067">ATP-binding</keyword>
<comment type="caution">
    <text evidence="15">The sequence shown here is derived from an EMBL/GenBank/DDBJ whole genome shotgun (WGS) entry which is preliminary data.</text>
</comment>
<evidence type="ECO:0000313" key="15">
    <source>
        <dbReference type="EMBL" id="OGK24397.1"/>
    </source>
</evidence>
<dbReference type="InterPro" id="IPR014721">
    <property type="entry name" value="Ribsml_uS5_D2-typ_fold_subgr"/>
</dbReference>
<reference evidence="15 16" key="1">
    <citation type="journal article" date="2016" name="Nat. Commun.">
        <title>Thousands of microbial genomes shed light on interconnected biogeochemical processes in an aquifer system.</title>
        <authorList>
            <person name="Anantharaman K."/>
            <person name="Brown C.T."/>
            <person name="Hug L.A."/>
            <person name="Sharon I."/>
            <person name="Castelle C.J."/>
            <person name="Probst A.J."/>
            <person name="Thomas B.C."/>
            <person name="Singh A."/>
            <person name="Wilkins M.J."/>
            <person name="Karaoz U."/>
            <person name="Brodie E.L."/>
            <person name="Williams K.H."/>
            <person name="Hubbard S.S."/>
            <person name="Banfield J.F."/>
        </authorList>
    </citation>
    <scope>NUCLEOTIDE SEQUENCE [LARGE SCALE GENOMIC DNA]</scope>
</reference>
<evidence type="ECO:0000256" key="4">
    <source>
        <dbReference type="ARBA" id="ARBA00022771"/>
    </source>
</evidence>
<keyword evidence="1 11" id="KW-0479">Metal-binding</keyword>
<dbReference type="GO" id="GO:0004176">
    <property type="term" value="F:ATP-dependent peptidase activity"/>
    <property type="evidence" value="ECO:0007669"/>
    <property type="project" value="InterPro"/>
</dbReference>
<sequence length="426" mass="46584">MPKYFCSNCGYGSASWYGKCPSCSEWNTFEAAIETKKSGNKSLKKAEFTALSKISSLSSERLSTGIYEFDRVIGGGFIKGEVVLIAGEPGVGKSTLLLRILSSFRTMYISGEESGEQIKQRADRTKIDTTRLLFSYAVSVESIIASLEERSKDFDIAVIDSIQTVYSQDIPSSMGSVTQIRESANKLSEFAKRSNKILLIVGHVTKGGDIAGPKTLEHLVDCVLYLEGERHSYFRLLRSNKNRFGPTDEVGIFEMTDRGMDQVDKPTVFIGDSQTKAAGRSLVASVEGSRALFYEIQSLVVSTVLPVPRRIAAGIDFNRLQLLLAVIRKHMKLSLDTYDIYVSVVGGLSVKSTAADLGVIAAIVSSVKNNPIPYDTAFIGEVGLLGEVRSVYGEQKAVADARRFGLKRVFTSKTIPSLKNLSKIIT</sequence>
<accession>A0A1F7GZ44</accession>
<dbReference type="InterPro" id="IPR041166">
    <property type="entry name" value="Rubredoxin_2"/>
</dbReference>
<dbReference type="HAMAP" id="MF_01498">
    <property type="entry name" value="RadA_bact"/>
    <property type="match status" value="1"/>
</dbReference>
<dbReference type="Gene3D" id="3.40.50.300">
    <property type="entry name" value="P-loop containing nucleotide triphosphate hydrolases"/>
    <property type="match status" value="1"/>
</dbReference>
<dbReference type="NCBIfam" id="TIGR00416">
    <property type="entry name" value="sms"/>
    <property type="match status" value="1"/>
</dbReference>
<dbReference type="InterPro" id="IPR008269">
    <property type="entry name" value="Lon_proteolytic"/>
</dbReference>
<evidence type="ECO:0000256" key="3">
    <source>
        <dbReference type="ARBA" id="ARBA00022763"/>
    </source>
</evidence>
<dbReference type="AlphaFoldDB" id="A0A1F7GZ44"/>
<keyword evidence="10 11" id="KW-0234">DNA repair</keyword>
<keyword evidence="2 11" id="KW-0547">Nucleotide-binding</keyword>
<keyword evidence="4 13" id="KW-0863">Zinc-finger</keyword>
<dbReference type="GO" id="GO:0008270">
    <property type="term" value="F:zinc ion binding"/>
    <property type="evidence" value="ECO:0007669"/>
    <property type="project" value="UniProtKB-KW"/>
</dbReference>
<dbReference type="InterPro" id="IPR003593">
    <property type="entry name" value="AAA+_ATPase"/>
</dbReference>
<dbReference type="Pfam" id="PF06745">
    <property type="entry name" value="ATPase"/>
    <property type="match status" value="1"/>
</dbReference>
<comment type="function">
    <text evidence="13">DNA-dependent ATPase involved in processing of recombination intermediates, plays a role in repairing DNA breaks. Stimulates the branch migration of RecA-mediated strand transfer reactions, allowing the 3' invading strand to extend heteroduplex DNA faster. Binds ssDNA in the presence of ADP but not other nucleotides, has ATPase activity that is stimulated by ssDNA and various branched DNA structures, but inhibited by SSB. Does not have RecA's homology-searching function.</text>
</comment>
<dbReference type="Proteomes" id="UP000177159">
    <property type="component" value="Unassembled WGS sequence"/>
</dbReference>
<comment type="similarity">
    <text evidence="11 13">Belongs to the RecA family. RadA subfamily.</text>
</comment>
<dbReference type="GO" id="GO:0000725">
    <property type="term" value="P:recombinational repair"/>
    <property type="evidence" value="ECO:0007669"/>
    <property type="project" value="UniProtKB-UniRule"/>
</dbReference>
<dbReference type="GO" id="GO:0005829">
    <property type="term" value="C:cytosol"/>
    <property type="evidence" value="ECO:0007669"/>
    <property type="project" value="TreeGrafter"/>
</dbReference>
<dbReference type="CDD" id="cd01121">
    <property type="entry name" value="RadA_SMS_N"/>
    <property type="match status" value="1"/>
</dbReference>
<proteinExistence type="inferred from homology"/>
<evidence type="ECO:0000256" key="1">
    <source>
        <dbReference type="ARBA" id="ARBA00022723"/>
    </source>
</evidence>
<dbReference type="EMBL" id="MFZM01000008">
    <property type="protein sequence ID" value="OGK24397.1"/>
    <property type="molecule type" value="Genomic_DNA"/>
</dbReference>
<keyword evidence="9 11" id="KW-0238">DNA-binding</keyword>
<dbReference type="GO" id="GO:0006508">
    <property type="term" value="P:proteolysis"/>
    <property type="evidence" value="ECO:0007669"/>
    <property type="project" value="InterPro"/>
</dbReference>
<evidence type="ECO:0000256" key="2">
    <source>
        <dbReference type="ARBA" id="ARBA00022741"/>
    </source>
</evidence>
<comment type="domain">
    <text evidence="11">The middle region has homology to RecA with ATPase motifs including the RadA KNRFG motif, while the C-terminus is homologous to Lon protease.</text>
</comment>
<evidence type="ECO:0000256" key="10">
    <source>
        <dbReference type="ARBA" id="ARBA00023204"/>
    </source>
</evidence>
<dbReference type="InterPro" id="IPR004504">
    <property type="entry name" value="DNA_repair_RadA"/>
</dbReference>
<evidence type="ECO:0000256" key="5">
    <source>
        <dbReference type="ARBA" id="ARBA00022801"/>
    </source>
</evidence>
<dbReference type="InterPro" id="IPR014774">
    <property type="entry name" value="KaiC-like_dom"/>
</dbReference>
<keyword evidence="3 11" id="KW-0227">DNA damage</keyword>
<dbReference type="PANTHER" id="PTHR32472:SF10">
    <property type="entry name" value="DNA REPAIR PROTEIN RADA-LIKE PROTEIN"/>
    <property type="match status" value="1"/>
</dbReference>
<dbReference type="SMART" id="SM00382">
    <property type="entry name" value="AAA"/>
    <property type="match status" value="1"/>
</dbReference>
<evidence type="ECO:0000313" key="16">
    <source>
        <dbReference type="Proteomes" id="UP000177159"/>
    </source>
</evidence>
<comment type="function">
    <text evidence="11">Plays a role in repairing double-strand DNA breaks, probably involving stabilizing or processing branched DNA or blocked replication forks.</text>
</comment>
<feature type="region of interest" description="Lon-protease-like" evidence="11">
    <location>
        <begin position="339"/>
        <end position="426"/>
    </location>
</feature>
<dbReference type="GO" id="GO:0140664">
    <property type="term" value="F:ATP-dependent DNA damage sensor activity"/>
    <property type="evidence" value="ECO:0007669"/>
    <property type="project" value="InterPro"/>
</dbReference>
<keyword evidence="8 11" id="KW-0346">Stress response</keyword>
<dbReference type="SUPFAM" id="SSF54211">
    <property type="entry name" value="Ribosomal protein S5 domain 2-like"/>
    <property type="match status" value="1"/>
</dbReference>
<evidence type="ECO:0000256" key="7">
    <source>
        <dbReference type="ARBA" id="ARBA00022840"/>
    </source>
</evidence>
<dbReference type="Pfam" id="PF05362">
    <property type="entry name" value="Lon_C"/>
    <property type="match status" value="1"/>
</dbReference>
<feature type="short sequence motif" description="RadA KNRFG motif" evidence="11">
    <location>
        <begin position="241"/>
        <end position="245"/>
    </location>
</feature>
<dbReference type="GO" id="GO:0004252">
    <property type="term" value="F:serine-type endopeptidase activity"/>
    <property type="evidence" value="ECO:0007669"/>
    <property type="project" value="InterPro"/>
</dbReference>
<keyword evidence="6 13" id="KW-0862">Zinc</keyword>
<evidence type="ECO:0000256" key="13">
    <source>
        <dbReference type="RuleBase" id="RU003555"/>
    </source>
</evidence>
<evidence type="ECO:0000256" key="8">
    <source>
        <dbReference type="ARBA" id="ARBA00023016"/>
    </source>
</evidence>
<organism evidence="15 16">
    <name type="scientific">Candidatus Roizmanbacteria bacterium RIFCSPHIGHO2_02_FULL_37_24</name>
    <dbReference type="NCBI Taxonomy" id="1802037"/>
    <lineage>
        <taxon>Bacteria</taxon>
        <taxon>Candidatus Roizmaniibacteriota</taxon>
    </lineage>
</organism>
<dbReference type="InterPro" id="IPR027417">
    <property type="entry name" value="P-loop_NTPase"/>
</dbReference>
<keyword evidence="5" id="KW-0378">Hydrolase</keyword>
<dbReference type="Pfam" id="PF18073">
    <property type="entry name" value="Zn_ribbon_LapB"/>
    <property type="match status" value="1"/>
</dbReference>
<dbReference type="PROSITE" id="PS50162">
    <property type="entry name" value="RECA_2"/>
    <property type="match status" value="1"/>
</dbReference>
<dbReference type="PANTHER" id="PTHR32472">
    <property type="entry name" value="DNA REPAIR PROTEIN RADA"/>
    <property type="match status" value="1"/>
</dbReference>
<gene>
    <name evidence="11" type="primary">radA</name>
    <name evidence="15" type="ORF">A3C24_04535</name>
</gene>
<dbReference type="InterPro" id="IPR020568">
    <property type="entry name" value="Ribosomal_Su5_D2-typ_SF"/>
</dbReference>
<dbReference type="FunFam" id="3.40.50.300:FF:000050">
    <property type="entry name" value="DNA repair protein RadA"/>
    <property type="match status" value="1"/>
</dbReference>
<dbReference type="GO" id="GO:0003684">
    <property type="term" value="F:damaged DNA binding"/>
    <property type="evidence" value="ECO:0007669"/>
    <property type="project" value="InterPro"/>
</dbReference>
<evidence type="ECO:0000256" key="9">
    <source>
        <dbReference type="ARBA" id="ARBA00023125"/>
    </source>
</evidence>
<evidence type="ECO:0000259" key="14">
    <source>
        <dbReference type="PROSITE" id="PS50162"/>
    </source>
</evidence>